<proteinExistence type="predicted"/>
<dbReference type="Proteomes" id="UP000677687">
    <property type="component" value="Unassembled WGS sequence"/>
</dbReference>
<comment type="caution">
    <text evidence="1">The sequence shown here is derived from an EMBL/GenBank/DDBJ whole genome shotgun (WGS) entry which is preliminary data.</text>
</comment>
<feature type="non-terminal residue" evidence="1">
    <location>
        <position position="1"/>
    </location>
</feature>
<reference evidence="1" key="2">
    <citation type="submission" date="2021-05" db="EMBL/GenBank/DDBJ databases">
        <title>Protein family content uncovers lineage relationships and bacterial pathway maintenance mechanisms in DPANN archaea.</title>
        <authorList>
            <person name="Castelle C.J."/>
            <person name="Meheust R."/>
            <person name="Jaffe A.L."/>
            <person name="Seitz K."/>
            <person name="Gong X."/>
            <person name="Baker B.J."/>
            <person name="Banfield J.F."/>
        </authorList>
    </citation>
    <scope>NUCLEOTIDE SEQUENCE</scope>
    <source>
        <strain evidence="1">RIFCSPHIGHO2_01_FULL_AR10_44_11</strain>
    </source>
</reference>
<evidence type="ECO:0000313" key="2">
    <source>
        <dbReference type="Proteomes" id="UP000677687"/>
    </source>
</evidence>
<accession>A0A8T4KWN1</accession>
<dbReference type="AlphaFoldDB" id="A0A8T4KWN1"/>
<gene>
    <name evidence="1" type="ORF">J4415_02870</name>
</gene>
<name>A0A8T4KWN1_9ARCH</name>
<dbReference type="EMBL" id="JAGVWD010000042">
    <property type="protein sequence ID" value="MBS3057549.1"/>
    <property type="molecule type" value="Genomic_DNA"/>
</dbReference>
<evidence type="ECO:0000313" key="1">
    <source>
        <dbReference type="EMBL" id="MBS3057549.1"/>
    </source>
</evidence>
<sequence>WYKVFMQLQDLSAEKYLQLISFLKSKMNVMFVTEAIGISDLEFEAMLQTPKEFHELMREIRLKFPEIIKEFNWITIFKTEKIYYALQI</sequence>
<reference evidence="1" key="1">
    <citation type="submission" date="2021-03" db="EMBL/GenBank/DDBJ databases">
        <authorList>
            <person name="Jaffe A."/>
        </authorList>
    </citation>
    <scope>NUCLEOTIDE SEQUENCE</scope>
    <source>
        <strain evidence="1">RIFCSPHIGHO2_01_FULL_AR10_44_11</strain>
    </source>
</reference>
<evidence type="ECO:0008006" key="3">
    <source>
        <dbReference type="Google" id="ProtNLM"/>
    </source>
</evidence>
<protein>
    <recommendedName>
        <fullName evidence="3">Lrp/AsnC family transcriptional regulator</fullName>
    </recommendedName>
</protein>
<organism evidence="1 2">
    <name type="scientific">Candidatus Iainarchaeum sp</name>
    <dbReference type="NCBI Taxonomy" id="3101447"/>
    <lineage>
        <taxon>Archaea</taxon>
        <taxon>Candidatus Iainarchaeota</taxon>
        <taxon>Candidatus Iainarchaeia</taxon>
        <taxon>Candidatus Iainarchaeales</taxon>
        <taxon>Candidatus Iainarchaeaceae</taxon>
        <taxon>Candidatus Iainarchaeum</taxon>
    </lineage>
</organism>